<dbReference type="InterPro" id="IPR011050">
    <property type="entry name" value="Pectin_lyase_fold/virulence"/>
</dbReference>
<dbReference type="Gene3D" id="2.60.40.60">
    <property type="entry name" value="Cadherins"/>
    <property type="match status" value="2"/>
</dbReference>
<dbReference type="SUPFAM" id="SSF51126">
    <property type="entry name" value="Pectin lyase-like"/>
    <property type="match status" value="1"/>
</dbReference>
<keyword evidence="3" id="KW-0677">Repeat</keyword>
<dbReference type="Pfam" id="PF00963">
    <property type="entry name" value="Cohesin"/>
    <property type="match status" value="1"/>
</dbReference>
<evidence type="ECO:0000313" key="12">
    <source>
        <dbReference type="Proteomes" id="UP000189670"/>
    </source>
</evidence>
<dbReference type="SUPFAM" id="SSF49384">
    <property type="entry name" value="Carbohydrate-binding domain"/>
    <property type="match status" value="1"/>
</dbReference>
<dbReference type="GO" id="GO:0005911">
    <property type="term" value="C:cell-cell junction"/>
    <property type="evidence" value="ECO:0007669"/>
    <property type="project" value="TreeGrafter"/>
</dbReference>
<dbReference type="SMART" id="SM00736">
    <property type="entry name" value="CADG"/>
    <property type="match status" value="5"/>
</dbReference>
<dbReference type="Pfam" id="PF22904">
    <property type="entry name" value="NOMO1-like_2nd"/>
    <property type="match status" value="1"/>
</dbReference>
<dbReference type="Pfam" id="PF17963">
    <property type="entry name" value="Big_9"/>
    <property type="match status" value="1"/>
</dbReference>
<dbReference type="Pfam" id="PF05345">
    <property type="entry name" value="He_PIG"/>
    <property type="match status" value="2"/>
</dbReference>
<dbReference type="Gene3D" id="2.60.40.680">
    <property type="match status" value="1"/>
</dbReference>
<feature type="domain" description="Cadherin" evidence="10">
    <location>
        <begin position="487"/>
        <end position="582"/>
    </location>
</feature>
<gene>
    <name evidence="11" type="ORF">OMM_03953</name>
</gene>
<dbReference type="GO" id="GO:0000272">
    <property type="term" value="P:polysaccharide catabolic process"/>
    <property type="evidence" value="ECO:0007669"/>
    <property type="project" value="InterPro"/>
</dbReference>
<dbReference type="PANTHER" id="PTHR24025:SF23">
    <property type="entry name" value="NEURAL-CADHERIN"/>
    <property type="match status" value="1"/>
</dbReference>
<dbReference type="InterPro" id="IPR013784">
    <property type="entry name" value="Carb-bd-like_fold"/>
</dbReference>
<dbReference type="InterPro" id="IPR050971">
    <property type="entry name" value="Cadherin-domain_protein"/>
</dbReference>
<dbReference type="Gene3D" id="2.60.40.10">
    <property type="entry name" value="Immunoglobulins"/>
    <property type="match status" value="6"/>
</dbReference>
<dbReference type="GO" id="GO:0007156">
    <property type="term" value="P:homophilic cell adhesion via plasma membrane adhesion molecules"/>
    <property type="evidence" value="ECO:0007669"/>
    <property type="project" value="InterPro"/>
</dbReference>
<keyword evidence="6 9" id="KW-1133">Transmembrane helix</keyword>
<dbReference type="PRINTS" id="PR00205">
    <property type="entry name" value="CADHERIN"/>
</dbReference>
<evidence type="ECO:0000256" key="9">
    <source>
        <dbReference type="SAM" id="Phobius"/>
    </source>
</evidence>
<dbReference type="Gene3D" id="2.60.40.1120">
    <property type="entry name" value="Carboxypeptidase-like, regulatory domain"/>
    <property type="match status" value="1"/>
</dbReference>
<evidence type="ECO:0000313" key="11">
    <source>
        <dbReference type="EMBL" id="ETR69405.1"/>
    </source>
</evidence>
<dbReference type="InterPro" id="IPR013783">
    <property type="entry name" value="Ig-like_fold"/>
</dbReference>
<dbReference type="PROSITE" id="PS50268">
    <property type="entry name" value="CADHERIN_2"/>
    <property type="match status" value="3"/>
</dbReference>
<dbReference type="EMBL" id="ATBP01000653">
    <property type="protein sequence ID" value="ETR69405.1"/>
    <property type="molecule type" value="Genomic_DNA"/>
</dbReference>
<dbReference type="GO" id="GO:0030246">
    <property type="term" value="F:carbohydrate binding"/>
    <property type="evidence" value="ECO:0007669"/>
    <property type="project" value="InterPro"/>
</dbReference>
<dbReference type="InterPro" id="IPR015919">
    <property type="entry name" value="Cadherin-like_sf"/>
</dbReference>
<sequence length="1426" mass="150751">MKNSNLFKYYIMLVVFAIFITAETFASMIVVTTLSDEASDSAYGSSTGAGVSLREAIMQAENNPGDDDIFLDSGSTYTLTISGRDEDSNLTGDIDISDSSGTVTIHGNNAIVQAGTNNSNGIDRMFHIVSGTVYINRLTLRYGFVTGSSTWSESGGAIHNLGTTTMNNCTFHDNSAEYAAGAISNRGGTLNLIQCTIYNNTASAGGGAYNGSGCTLNITNCTISGNYTTSGTGYGFLYNDGDVNFMNTTMYNNCEFSSIYRRNGTITITNSLIEGATSSGASSGEISSGGYNIIGYIKSGTFNQTTGDIIGIEGTPADIGINTTLTNNGGPTDTHALLIGSNGRDAGTSSGAPLRDQRGYLRSTTDMGAFEYNGIASSAPTDINLSNNSVSDDSPSGTTVGTLSATDSDSGETYSFALVPGTGSTDNNRFYIDGNLLKTKEAFDYEIQTSYSIRLWVDDGISTYEKQMTISVIDDIPTDIALDASAITENCATNTIIGNFSTSDNDASHTYTLISGTGDTDNSSFTISANQLKSNAIFDYETQSSYSIRVRITDNSGQTYDEILTITIIDQIEELFILHPSSTQNQTQPVSIPLTLNNLISADILSIELEIGYDPNVLTATGISLTGTVLENHDYLYVFNTDITGTIYAAIISSSEIYTGTGLLLNLDFTVLGTAGDTSDITIVASRFNNNSASSSDGLFSVAPNAAPIFADILPQTATEDTSHSFTITVSDLESNPCDLTLTFASSDESILSASSVSYTCMAGEFFISFTPSSNQTGNVSLTITATDASSLASSTAVDLTITNVNDAPAISFISDQTTDEDMAITVTFTATDLESSPCDFDITLTSSNQSLFVDSNLSCTCYANTYSFSLTPEVNQTGLATISIMIADSEGLTASTSFDITVTEVNDAPKIGMITDQTTLEDTAISGISLTPTDQEDAPCSFNITATTTDLALIPNENITSTCNDGTYQFTITPVENQNGVVTVIITLTDSQGLTASTQFDLTITAVNDSPALVNPISNRIATEGTAYAYTIPSNTFVDVDSGDILTYSATQSNGSTLPDWLSFDPSTRLFSGLPTNSDVGSITITITATDGSAQSITDTFVLSVNNTNSAPVLDYPIADQTTDEDAPYSFTFAADTFRDDDIAFGDTLSYTAMMADGSPLPNWLTFDINNRHFSGTPTNDDAIVYTITVIASDTLNLTAEDSFYLTVVNINDAPEISPISDAQMDEGTAISINFSILDTNGDSLSVTAISGDQSLIQDSDIVLSSDGSTYSLTITPTTYQAGSTAITISVDDGTDNTYMTFSITVNEIHYMIAGHVSSYSDIAGSDLVGVTLTLSGTHSYSMVTGADGYYTFTTVRPGDYTLTASKSDDIHLEIMDAVKILRAGARLIRLTCMEQIAADAYDDGYCGAYDAAKVSATWPVLIIV</sequence>
<feature type="transmembrane region" description="Helical" evidence="9">
    <location>
        <begin position="9"/>
        <end position="31"/>
    </location>
</feature>
<evidence type="ECO:0000256" key="6">
    <source>
        <dbReference type="ARBA" id="ARBA00022989"/>
    </source>
</evidence>
<dbReference type="InterPro" id="IPR002102">
    <property type="entry name" value="Cohesin_dom"/>
</dbReference>
<evidence type="ECO:0000256" key="4">
    <source>
        <dbReference type="ARBA" id="ARBA00022837"/>
    </source>
</evidence>
<evidence type="ECO:0000256" key="7">
    <source>
        <dbReference type="ARBA" id="ARBA00023136"/>
    </source>
</evidence>
<dbReference type="SUPFAM" id="SSF49313">
    <property type="entry name" value="Cadherin-like"/>
    <property type="match status" value="5"/>
</dbReference>
<dbReference type="GO" id="GO:0005509">
    <property type="term" value="F:calcium ion binding"/>
    <property type="evidence" value="ECO:0007669"/>
    <property type="project" value="InterPro"/>
</dbReference>
<dbReference type="InterPro" id="IPR059226">
    <property type="entry name" value="Choice_anch_Q_dom"/>
</dbReference>
<keyword evidence="5" id="KW-0130">Cell adhesion</keyword>
<dbReference type="InterPro" id="IPR002126">
    <property type="entry name" value="Cadherin-like_dom"/>
</dbReference>
<reference evidence="12" key="1">
    <citation type="submission" date="2012-11" db="EMBL/GenBank/DDBJ databases">
        <authorList>
            <person name="Lucero-Rivera Y.E."/>
            <person name="Tovar-Ramirez D."/>
        </authorList>
    </citation>
    <scope>NUCLEOTIDE SEQUENCE [LARGE SCALE GENOMIC DNA]</scope>
    <source>
        <strain evidence="12">Araruama</strain>
    </source>
</reference>
<dbReference type="InterPro" id="IPR006644">
    <property type="entry name" value="Cadg"/>
</dbReference>
<evidence type="ECO:0000256" key="3">
    <source>
        <dbReference type="ARBA" id="ARBA00022737"/>
    </source>
</evidence>
<keyword evidence="2 9" id="KW-0812">Transmembrane</keyword>
<dbReference type="Proteomes" id="UP000189670">
    <property type="component" value="Unassembled WGS sequence"/>
</dbReference>
<dbReference type="NCBIfam" id="NF041518">
    <property type="entry name" value="choice_anch_Q"/>
    <property type="match status" value="1"/>
</dbReference>
<dbReference type="InterPro" id="IPR008965">
    <property type="entry name" value="CBM2/CBM3_carb-bd_dom_sf"/>
</dbReference>
<name>A0A1V1P3V8_9BACT</name>
<keyword evidence="4" id="KW-0106">Calcium</keyword>
<dbReference type="InterPro" id="IPR055074">
    <property type="entry name" value="NOMO1-3_2nd"/>
</dbReference>
<dbReference type="Pfam" id="PF00028">
    <property type="entry name" value="Cadherin"/>
    <property type="match status" value="1"/>
</dbReference>
<dbReference type="SUPFAM" id="SSF49452">
    <property type="entry name" value="Starch-binding domain-like"/>
    <property type="match status" value="1"/>
</dbReference>
<evidence type="ECO:0000256" key="1">
    <source>
        <dbReference type="ARBA" id="ARBA00004370"/>
    </source>
</evidence>
<comment type="caution">
    <text evidence="11">The sequence shown here is derived from an EMBL/GenBank/DDBJ whole genome shotgun (WGS) entry which is preliminary data.</text>
</comment>
<evidence type="ECO:0000256" key="2">
    <source>
        <dbReference type="ARBA" id="ARBA00022692"/>
    </source>
</evidence>
<feature type="domain" description="Cadherin" evidence="10">
    <location>
        <begin position="389"/>
        <end position="474"/>
    </location>
</feature>
<feature type="domain" description="Cadherin" evidence="10">
    <location>
        <begin position="780"/>
        <end position="912"/>
    </location>
</feature>
<dbReference type="GO" id="GO:0016020">
    <property type="term" value="C:membrane"/>
    <property type="evidence" value="ECO:0007669"/>
    <property type="project" value="UniProtKB-SubCell"/>
</dbReference>
<dbReference type="NCBIfam" id="NF012211">
    <property type="entry name" value="tand_rpt_95"/>
    <property type="match status" value="3"/>
</dbReference>
<accession>A0A1V1P3V8</accession>
<proteinExistence type="predicted"/>
<evidence type="ECO:0000256" key="8">
    <source>
        <dbReference type="SAM" id="MobiDB-lite"/>
    </source>
</evidence>
<dbReference type="PANTHER" id="PTHR24025">
    <property type="entry name" value="DESMOGLEIN FAMILY MEMBER"/>
    <property type="match status" value="1"/>
</dbReference>
<organism evidence="11 12">
    <name type="scientific">Candidatus Magnetoglobus multicellularis str. Araruama</name>
    <dbReference type="NCBI Taxonomy" id="890399"/>
    <lineage>
        <taxon>Bacteria</taxon>
        <taxon>Pseudomonadati</taxon>
        <taxon>Thermodesulfobacteriota</taxon>
        <taxon>Desulfobacteria</taxon>
        <taxon>Desulfobacterales</taxon>
        <taxon>Desulfobacteraceae</taxon>
        <taxon>Candidatus Magnetoglobus</taxon>
    </lineage>
</organism>
<evidence type="ECO:0000256" key="5">
    <source>
        <dbReference type="ARBA" id="ARBA00022889"/>
    </source>
</evidence>
<dbReference type="SMART" id="SM00112">
    <property type="entry name" value="CA"/>
    <property type="match status" value="2"/>
</dbReference>
<dbReference type="CDD" id="cd11304">
    <property type="entry name" value="Cadherin_repeat"/>
    <property type="match status" value="2"/>
</dbReference>
<protein>
    <recommendedName>
        <fullName evidence="10">Cadherin domain-containing protein</fullName>
    </recommendedName>
</protein>
<keyword evidence="7 9" id="KW-0472">Membrane</keyword>
<evidence type="ECO:0000259" key="10">
    <source>
        <dbReference type="PROSITE" id="PS50268"/>
    </source>
</evidence>
<feature type="region of interest" description="Disordered" evidence="8">
    <location>
        <begin position="387"/>
        <end position="407"/>
    </location>
</feature>
<comment type="subcellular location">
    <subcellularLocation>
        <location evidence="1">Membrane</location>
    </subcellularLocation>
</comment>